<dbReference type="GeneID" id="63740567"/>
<gene>
    <name evidence="1" type="ORF">MAM_06112</name>
</gene>
<organism evidence="1 2">
    <name type="scientific">Metarhizium album (strain ARSEF 1941)</name>
    <dbReference type="NCBI Taxonomy" id="1081103"/>
    <lineage>
        <taxon>Eukaryota</taxon>
        <taxon>Fungi</taxon>
        <taxon>Dikarya</taxon>
        <taxon>Ascomycota</taxon>
        <taxon>Pezizomycotina</taxon>
        <taxon>Sordariomycetes</taxon>
        <taxon>Hypocreomycetidae</taxon>
        <taxon>Hypocreales</taxon>
        <taxon>Clavicipitaceae</taxon>
        <taxon>Metarhizium</taxon>
    </lineage>
</organism>
<proteinExistence type="predicted"/>
<sequence>MSRTERITGLSAKLGEGALAVVGVALYSKAVADVFSRDFTVLEKAAVVTSILPGIGCALQLANDVERGHVDVANTELCFVEDALLITGFWEIALALQMAEGVKDWFEAEHERMKLYNLTGDLHAAHKVLRNATIAGGRIYAGSVQSMETAQKMGLTEDCQALFTTCLVPSGKGDVGRPLWCQ</sequence>
<accession>A0A0B2WR84</accession>
<keyword evidence="2" id="KW-1185">Reference proteome</keyword>
<dbReference type="EMBL" id="AZHE01000018">
    <property type="protein sequence ID" value="KHN96007.1"/>
    <property type="molecule type" value="Genomic_DNA"/>
</dbReference>
<dbReference type="AlphaFoldDB" id="A0A0B2WR84"/>
<dbReference type="OrthoDB" id="4927175at2759"/>
<evidence type="ECO:0000313" key="1">
    <source>
        <dbReference type="EMBL" id="KHN96007.1"/>
    </source>
</evidence>
<reference evidence="1 2" key="1">
    <citation type="journal article" date="2014" name="Proc. Natl. Acad. Sci. U.S.A.">
        <title>Trajectory and genomic determinants of fungal-pathogen speciation and host adaptation.</title>
        <authorList>
            <person name="Hu X."/>
            <person name="Xiao G."/>
            <person name="Zheng P."/>
            <person name="Shang Y."/>
            <person name="Su Y."/>
            <person name="Zhang X."/>
            <person name="Liu X."/>
            <person name="Zhan S."/>
            <person name="St Leger R.J."/>
            <person name="Wang C."/>
        </authorList>
    </citation>
    <scope>NUCLEOTIDE SEQUENCE [LARGE SCALE GENOMIC DNA]</scope>
    <source>
        <strain evidence="1 2">ARSEF 1941</strain>
    </source>
</reference>
<dbReference type="HOGENOM" id="CLU_1482303_0_0_1"/>
<evidence type="ECO:0000313" key="2">
    <source>
        <dbReference type="Proteomes" id="UP000030816"/>
    </source>
</evidence>
<dbReference type="RefSeq" id="XP_040677073.1">
    <property type="nucleotide sequence ID" value="XM_040824910.1"/>
</dbReference>
<name>A0A0B2WR84_METAS</name>
<protein>
    <submittedName>
        <fullName evidence="1">Uncharacterized protein</fullName>
    </submittedName>
</protein>
<dbReference type="Gene3D" id="1.10.490.40">
    <property type="entry name" value="Diphtheria toxin, translocation domain"/>
    <property type="match status" value="1"/>
</dbReference>
<dbReference type="Proteomes" id="UP000030816">
    <property type="component" value="Unassembled WGS sequence"/>
</dbReference>
<dbReference type="STRING" id="1081103.A0A0B2WR84"/>
<comment type="caution">
    <text evidence="1">The sequence shown here is derived from an EMBL/GenBank/DDBJ whole genome shotgun (WGS) entry which is preliminary data.</text>
</comment>